<keyword evidence="3 4" id="KW-0414">Isoprene biosynthesis</keyword>
<comment type="pathway">
    <text evidence="4">Isoprenoid biosynthesis; isopentenyl diphosphate biosynthesis via DXP pathway; isopentenyl diphosphate from 1-deoxy-D-xylulose 5-phosphate: step 2/6.</text>
</comment>
<feature type="site" description="Transition state stabilizer" evidence="4">
    <location>
        <position position="17"/>
    </location>
</feature>
<dbReference type="AlphaFoldDB" id="A0A9D1DEK2"/>
<dbReference type="Gene3D" id="3.90.550.10">
    <property type="entry name" value="Spore Coat Polysaccharide Biosynthesis Protein SpsA, Chain A"/>
    <property type="match status" value="1"/>
</dbReference>
<evidence type="ECO:0000256" key="4">
    <source>
        <dbReference type="HAMAP-Rule" id="MF_00108"/>
    </source>
</evidence>
<reference evidence="5" key="1">
    <citation type="submission" date="2020-10" db="EMBL/GenBank/DDBJ databases">
        <authorList>
            <person name="Gilroy R."/>
        </authorList>
    </citation>
    <scope>NUCLEOTIDE SEQUENCE</scope>
    <source>
        <strain evidence="5">ChiSxjej1B13-7958</strain>
    </source>
</reference>
<dbReference type="InterPro" id="IPR034683">
    <property type="entry name" value="IspD/TarI"/>
</dbReference>
<organism evidence="5 6">
    <name type="scientific">Candidatus Caccousia avicola</name>
    <dbReference type="NCBI Taxonomy" id="2840721"/>
    <lineage>
        <taxon>Bacteria</taxon>
        <taxon>Bacillati</taxon>
        <taxon>Bacillota</taxon>
        <taxon>Clostridia</taxon>
        <taxon>Eubacteriales</taxon>
        <taxon>Oscillospiraceae</taxon>
        <taxon>Oscillospiraceae incertae sedis</taxon>
        <taxon>Candidatus Caccousia</taxon>
    </lineage>
</organism>
<gene>
    <name evidence="4 5" type="primary">ispD</name>
    <name evidence="5" type="ORF">IAB89_06435</name>
</gene>
<evidence type="ECO:0000313" key="6">
    <source>
        <dbReference type="Proteomes" id="UP000824242"/>
    </source>
</evidence>
<dbReference type="SUPFAM" id="SSF53448">
    <property type="entry name" value="Nucleotide-diphospho-sugar transferases"/>
    <property type="match status" value="1"/>
</dbReference>
<dbReference type="InterPro" id="IPR029044">
    <property type="entry name" value="Nucleotide-diphossugar_trans"/>
</dbReference>
<accession>A0A9D1DEK2</accession>
<evidence type="ECO:0000256" key="2">
    <source>
        <dbReference type="ARBA" id="ARBA00022695"/>
    </source>
</evidence>
<dbReference type="GO" id="GO:0050518">
    <property type="term" value="F:2-C-methyl-D-erythritol 4-phosphate cytidylyltransferase activity"/>
    <property type="evidence" value="ECO:0007669"/>
    <property type="project" value="UniProtKB-UniRule"/>
</dbReference>
<protein>
    <recommendedName>
        <fullName evidence="4">2-C-methyl-D-erythritol 4-phosphate cytidylyltransferase</fullName>
        <ecNumber evidence="4">2.7.7.60</ecNumber>
    </recommendedName>
    <alternativeName>
        <fullName evidence="4">4-diphosphocytidyl-2C-methyl-D-erythritol synthase</fullName>
    </alternativeName>
    <alternativeName>
        <fullName evidence="4">MEP cytidylyltransferase</fullName>
        <shortName evidence="4">MCT</shortName>
    </alternativeName>
</protein>
<proteinExistence type="inferred from homology"/>
<keyword evidence="2 4" id="KW-0548">Nucleotidyltransferase</keyword>
<evidence type="ECO:0000313" key="5">
    <source>
        <dbReference type="EMBL" id="HIR47282.1"/>
    </source>
</evidence>
<comment type="similarity">
    <text evidence="4">Belongs to the IspD/TarI cytidylyltransferase family. IspD subfamily.</text>
</comment>
<dbReference type="EMBL" id="DVGZ01000068">
    <property type="protein sequence ID" value="HIR47282.1"/>
    <property type="molecule type" value="Genomic_DNA"/>
</dbReference>
<dbReference type="EC" id="2.7.7.60" evidence="4"/>
<dbReference type="CDD" id="cd02516">
    <property type="entry name" value="CDP-ME_synthetase"/>
    <property type="match status" value="1"/>
</dbReference>
<dbReference type="HAMAP" id="MF_00108">
    <property type="entry name" value="IspD"/>
    <property type="match status" value="1"/>
</dbReference>
<keyword evidence="1 4" id="KW-0808">Transferase</keyword>
<dbReference type="Pfam" id="PF01128">
    <property type="entry name" value="IspD"/>
    <property type="match status" value="1"/>
</dbReference>
<comment type="catalytic activity">
    <reaction evidence="4">
        <text>2-C-methyl-D-erythritol 4-phosphate + CTP + H(+) = 4-CDP-2-C-methyl-D-erythritol + diphosphate</text>
        <dbReference type="Rhea" id="RHEA:13429"/>
        <dbReference type="ChEBI" id="CHEBI:15378"/>
        <dbReference type="ChEBI" id="CHEBI:33019"/>
        <dbReference type="ChEBI" id="CHEBI:37563"/>
        <dbReference type="ChEBI" id="CHEBI:57823"/>
        <dbReference type="ChEBI" id="CHEBI:58262"/>
        <dbReference type="EC" id="2.7.7.60"/>
    </reaction>
</comment>
<dbReference type="InterPro" id="IPR001228">
    <property type="entry name" value="IspD"/>
</dbReference>
<comment type="caution">
    <text evidence="5">The sequence shown here is derived from an EMBL/GenBank/DDBJ whole genome shotgun (WGS) entry which is preliminary data.</text>
</comment>
<dbReference type="FunFam" id="3.90.550.10:FF:000003">
    <property type="entry name" value="2-C-methyl-D-erythritol 4-phosphate cytidylyltransferase"/>
    <property type="match status" value="1"/>
</dbReference>
<feature type="site" description="Positions MEP for the nucleophilic attack" evidence="4">
    <location>
        <position position="154"/>
    </location>
</feature>
<feature type="site" description="Transition state stabilizer" evidence="4">
    <location>
        <position position="22"/>
    </location>
</feature>
<dbReference type="PANTHER" id="PTHR32125">
    <property type="entry name" value="2-C-METHYL-D-ERYTHRITOL 4-PHOSPHATE CYTIDYLYLTRANSFERASE, CHLOROPLASTIC"/>
    <property type="match status" value="1"/>
</dbReference>
<feature type="site" description="Positions MEP for the nucleophilic attack" evidence="4">
    <location>
        <position position="210"/>
    </location>
</feature>
<dbReference type="Proteomes" id="UP000824242">
    <property type="component" value="Unassembled WGS sequence"/>
</dbReference>
<name>A0A9D1DEK2_9FIRM</name>
<dbReference type="InterPro" id="IPR050088">
    <property type="entry name" value="IspD/TarI_cytidylyltransf_bact"/>
</dbReference>
<sequence length="231" mass="25454">MERSCCAVIVAAGGSTRMGCPKQTLVLQDAPVIAWTLNAFEEARSVSSMVLVIREEDRAAMENVVARYGISKPVFFAAGGKERQLSVYHGLLAVPSGTEYVAVHDGARLLVTPEEIDAVIAAAGPEMGTALAVRVKDTIKEVNPEGIVVSTPERETLRAVQTPQVFPFARFFKEMERAVAEERYYTDDCQLWEHAGLPVRLCEGSYENLKLTTPEDRLMAEAILRKRGKRL</sequence>
<dbReference type="PANTHER" id="PTHR32125:SF4">
    <property type="entry name" value="2-C-METHYL-D-ERYTHRITOL 4-PHOSPHATE CYTIDYLYLTRANSFERASE, CHLOROPLASTIC"/>
    <property type="match status" value="1"/>
</dbReference>
<evidence type="ECO:0000256" key="3">
    <source>
        <dbReference type="ARBA" id="ARBA00023229"/>
    </source>
</evidence>
<reference evidence="5" key="2">
    <citation type="journal article" date="2021" name="PeerJ">
        <title>Extensive microbial diversity within the chicken gut microbiome revealed by metagenomics and culture.</title>
        <authorList>
            <person name="Gilroy R."/>
            <person name="Ravi A."/>
            <person name="Getino M."/>
            <person name="Pursley I."/>
            <person name="Horton D.L."/>
            <person name="Alikhan N.F."/>
            <person name="Baker D."/>
            <person name="Gharbi K."/>
            <person name="Hall N."/>
            <person name="Watson M."/>
            <person name="Adriaenssens E.M."/>
            <person name="Foster-Nyarko E."/>
            <person name="Jarju S."/>
            <person name="Secka A."/>
            <person name="Antonio M."/>
            <person name="Oren A."/>
            <person name="Chaudhuri R.R."/>
            <person name="La Ragione R."/>
            <person name="Hildebrand F."/>
            <person name="Pallen M.J."/>
        </authorList>
    </citation>
    <scope>NUCLEOTIDE SEQUENCE</scope>
    <source>
        <strain evidence="5">ChiSxjej1B13-7958</strain>
    </source>
</reference>
<dbReference type="GO" id="GO:0019288">
    <property type="term" value="P:isopentenyl diphosphate biosynthetic process, methylerythritol 4-phosphate pathway"/>
    <property type="evidence" value="ECO:0007669"/>
    <property type="project" value="UniProtKB-UniRule"/>
</dbReference>
<dbReference type="NCBIfam" id="TIGR00453">
    <property type="entry name" value="ispD"/>
    <property type="match status" value="1"/>
</dbReference>
<comment type="function">
    <text evidence="4">Catalyzes the formation of 4-diphosphocytidyl-2-C-methyl-D-erythritol from CTP and 2-C-methyl-D-erythritol 4-phosphate (MEP).</text>
</comment>
<evidence type="ECO:0000256" key="1">
    <source>
        <dbReference type="ARBA" id="ARBA00022679"/>
    </source>
</evidence>